<dbReference type="Proteomes" id="UP000886501">
    <property type="component" value="Unassembled WGS sequence"/>
</dbReference>
<evidence type="ECO:0000313" key="2">
    <source>
        <dbReference type="Proteomes" id="UP000886501"/>
    </source>
</evidence>
<evidence type="ECO:0000313" key="1">
    <source>
        <dbReference type="EMBL" id="KAF9653893.1"/>
    </source>
</evidence>
<dbReference type="EMBL" id="MU117962">
    <property type="protein sequence ID" value="KAF9653893.1"/>
    <property type="molecule type" value="Genomic_DNA"/>
</dbReference>
<sequence>MSNGGYRNDESPISPYDPSNSIKATHPALKPAGNGAKTRPPRRSSANGVVACRQCRARKIRCDSTRPGCDNCARRSSQCEYDAVPKRRGPDKRPGTRRRSCKKRPVEGEETPTVRKRRRTDTDDERSDGNDDIIHPSGEPSYHLSASPIPLVPNSALTINTEVSRDFFGPTSTVNLSPVGIASLPRSRYDAIGNAPYHGFPSSITRHPTTTQIQHHHSLPFPGVPSKDMVGRSS</sequence>
<protein>
    <submittedName>
        <fullName evidence="1">Uncharacterized protein</fullName>
    </submittedName>
</protein>
<reference evidence="1" key="1">
    <citation type="submission" date="2019-10" db="EMBL/GenBank/DDBJ databases">
        <authorList>
            <consortium name="DOE Joint Genome Institute"/>
            <person name="Kuo A."/>
            <person name="Miyauchi S."/>
            <person name="Kiss E."/>
            <person name="Drula E."/>
            <person name="Kohler A."/>
            <person name="Sanchez-Garcia M."/>
            <person name="Andreopoulos B."/>
            <person name="Barry K.W."/>
            <person name="Bonito G."/>
            <person name="Buee M."/>
            <person name="Carver A."/>
            <person name="Chen C."/>
            <person name="Cichocki N."/>
            <person name="Clum A."/>
            <person name="Culley D."/>
            <person name="Crous P.W."/>
            <person name="Fauchery L."/>
            <person name="Girlanda M."/>
            <person name="Hayes R."/>
            <person name="Keri Z."/>
            <person name="Labutti K."/>
            <person name="Lipzen A."/>
            <person name="Lombard V."/>
            <person name="Magnuson J."/>
            <person name="Maillard F."/>
            <person name="Morin E."/>
            <person name="Murat C."/>
            <person name="Nolan M."/>
            <person name="Ohm R."/>
            <person name="Pangilinan J."/>
            <person name="Pereira M."/>
            <person name="Perotto S."/>
            <person name="Peter M."/>
            <person name="Riley R."/>
            <person name="Sitrit Y."/>
            <person name="Stielow B."/>
            <person name="Szollosi G."/>
            <person name="Zifcakova L."/>
            <person name="Stursova M."/>
            <person name="Spatafora J.W."/>
            <person name="Tedersoo L."/>
            <person name="Vaario L.-M."/>
            <person name="Yamada A."/>
            <person name="Yan M."/>
            <person name="Wang P."/>
            <person name="Xu J."/>
            <person name="Bruns T."/>
            <person name="Baldrian P."/>
            <person name="Vilgalys R."/>
            <person name="Henrissat B."/>
            <person name="Grigoriev I.V."/>
            <person name="Hibbett D."/>
            <person name="Nagy L.G."/>
            <person name="Martin F.M."/>
        </authorList>
    </citation>
    <scope>NUCLEOTIDE SEQUENCE</scope>
    <source>
        <strain evidence="1">P2</strain>
    </source>
</reference>
<keyword evidence="2" id="KW-1185">Reference proteome</keyword>
<proteinExistence type="predicted"/>
<gene>
    <name evidence="1" type="ORF">BDM02DRAFT_1113700</name>
</gene>
<organism evidence="1 2">
    <name type="scientific">Thelephora ganbajun</name>
    <name type="common">Ganba fungus</name>
    <dbReference type="NCBI Taxonomy" id="370292"/>
    <lineage>
        <taxon>Eukaryota</taxon>
        <taxon>Fungi</taxon>
        <taxon>Dikarya</taxon>
        <taxon>Basidiomycota</taxon>
        <taxon>Agaricomycotina</taxon>
        <taxon>Agaricomycetes</taxon>
        <taxon>Thelephorales</taxon>
        <taxon>Thelephoraceae</taxon>
        <taxon>Thelephora</taxon>
    </lineage>
</organism>
<name>A0ACB6ZWM6_THEGA</name>
<comment type="caution">
    <text evidence="1">The sequence shown here is derived from an EMBL/GenBank/DDBJ whole genome shotgun (WGS) entry which is preliminary data.</text>
</comment>
<accession>A0ACB6ZWM6</accession>
<reference evidence="1" key="2">
    <citation type="journal article" date="2020" name="Nat. Commun.">
        <title>Large-scale genome sequencing of mycorrhizal fungi provides insights into the early evolution of symbiotic traits.</title>
        <authorList>
            <person name="Miyauchi S."/>
            <person name="Kiss E."/>
            <person name="Kuo A."/>
            <person name="Drula E."/>
            <person name="Kohler A."/>
            <person name="Sanchez-Garcia M."/>
            <person name="Morin E."/>
            <person name="Andreopoulos B."/>
            <person name="Barry K.W."/>
            <person name="Bonito G."/>
            <person name="Buee M."/>
            <person name="Carver A."/>
            <person name="Chen C."/>
            <person name="Cichocki N."/>
            <person name="Clum A."/>
            <person name="Culley D."/>
            <person name="Crous P.W."/>
            <person name="Fauchery L."/>
            <person name="Girlanda M."/>
            <person name="Hayes R.D."/>
            <person name="Keri Z."/>
            <person name="LaButti K."/>
            <person name="Lipzen A."/>
            <person name="Lombard V."/>
            <person name="Magnuson J."/>
            <person name="Maillard F."/>
            <person name="Murat C."/>
            <person name="Nolan M."/>
            <person name="Ohm R.A."/>
            <person name="Pangilinan J."/>
            <person name="Pereira M.F."/>
            <person name="Perotto S."/>
            <person name="Peter M."/>
            <person name="Pfister S."/>
            <person name="Riley R."/>
            <person name="Sitrit Y."/>
            <person name="Stielow J.B."/>
            <person name="Szollosi G."/>
            <person name="Zifcakova L."/>
            <person name="Stursova M."/>
            <person name="Spatafora J.W."/>
            <person name="Tedersoo L."/>
            <person name="Vaario L.M."/>
            <person name="Yamada A."/>
            <person name="Yan M."/>
            <person name="Wang P."/>
            <person name="Xu J."/>
            <person name="Bruns T."/>
            <person name="Baldrian P."/>
            <person name="Vilgalys R."/>
            <person name="Dunand C."/>
            <person name="Henrissat B."/>
            <person name="Grigoriev I.V."/>
            <person name="Hibbett D."/>
            <person name="Nagy L.G."/>
            <person name="Martin F.M."/>
        </authorList>
    </citation>
    <scope>NUCLEOTIDE SEQUENCE</scope>
    <source>
        <strain evidence="1">P2</strain>
    </source>
</reference>